<dbReference type="Gene3D" id="1.20.120.450">
    <property type="entry name" value="dinb family like domain"/>
    <property type="match status" value="1"/>
</dbReference>
<dbReference type="InterPro" id="IPR034660">
    <property type="entry name" value="DinB/YfiT-like"/>
</dbReference>
<comment type="caution">
    <text evidence="2">The sequence shown here is derived from an EMBL/GenBank/DDBJ whole genome shotgun (WGS) entry which is preliminary data.</text>
</comment>
<sequence>MARTFADAVRWAREGTRLFLDAAGGLTEAEYDAPCLLPGWSRKHLVAHVAANADALGNLVHWAATGEETPMYASAEERAAGIERGPRMSGAELTGWLARSCTELRTAMDALTERQWRAEVVTAQGRTVPATEVPWMRSRETFVHAVDLDRGVSFADLPGGFLDALVTDIAAKRGLDALPDGPLPEVAAWLAGRPHALAGAPDLGPWL</sequence>
<gene>
    <name evidence="2" type="ORF">F9B16_04330</name>
</gene>
<organism evidence="2 3">
    <name type="scientific">Actinomadura montaniterrae</name>
    <dbReference type="NCBI Taxonomy" id="1803903"/>
    <lineage>
        <taxon>Bacteria</taxon>
        <taxon>Bacillati</taxon>
        <taxon>Actinomycetota</taxon>
        <taxon>Actinomycetes</taxon>
        <taxon>Streptosporangiales</taxon>
        <taxon>Thermomonosporaceae</taxon>
        <taxon>Actinomadura</taxon>
    </lineage>
</organism>
<dbReference type="EMBL" id="WBMR01000006">
    <property type="protein sequence ID" value="KAB2388504.1"/>
    <property type="molecule type" value="Genomic_DNA"/>
</dbReference>
<keyword evidence="2" id="KW-0670">Pyruvate</keyword>
<dbReference type="GO" id="GO:0046872">
    <property type="term" value="F:metal ion binding"/>
    <property type="evidence" value="ECO:0007669"/>
    <property type="project" value="InterPro"/>
</dbReference>
<evidence type="ECO:0000313" key="2">
    <source>
        <dbReference type="EMBL" id="KAB2388504.1"/>
    </source>
</evidence>
<dbReference type="InterPro" id="IPR024344">
    <property type="entry name" value="MDMPI_metal-binding"/>
</dbReference>
<dbReference type="OrthoDB" id="5118203at2"/>
<accession>A0A6L3W9F1</accession>
<dbReference type="InterPro" id="IPR017517">
    <property type="entry name" value="Maleyloyr_isom"/>
</dbReference>
<keyword evidence="3" id="KW-1185">Reference proteome</keyword>
<proteinExistence type="predicted"/>
<name>A0A6L3W9F1_9ACTN</name>
<dbReference type="Pfam" id="PF11716">
    <property type="entry name" value="MDMPI_N"/>
    <property type="match status" value="1"/>
</dbReference>
<feature type="domain" description="Mycothiol-dependent maleylpyruvate isomerase metal-binding" evidence="1">
    <location>
        <begin position="13"/>
        <end position="148"/>
    </location>
</feature>
<protein>
    <submittedName>
        <fullName evidence="2">Maleylpyruvate isomerase family mycothiol-dependent enzyme</fullName>
    </submittedName>
</protein>
<reference evidence="2 3" key="1">
    <citation type="submission" date="2019-09" db="EMBL/GenBank/DDBJ databases">
        <title>Actinomadura physcomitrii sp. nov., a novel actinomycete isolated from moss [Physcomitrium sphaericum (Ludw) Fuernr].</title>
        <authorList>
            <person name="Liu C."/>
            <person name="Zhuang X."/>
        </authorList>
    </citation>
    <scope>NUCLEOTIDE SEQUENCE [LARGE SCALE GENOMIC DNA]</scope>
    <source>
        <strain evidence="2 3">CYP1-1B</strain>
    </source>
</reference>
<keyword evidence="2" id="KW-0413">Isomerase</keyword>
<dbReference type="Proteomes" id="UP000483004">
    <property type="component" value="Unassembled WGS sequence"/>
</dbReference>
<dbReference type="SUPFAM" id="SSF109854">
    <property type="entry name" value="DinB/YfiT-like putative metalloenzymes"/>
    <property type="match status" value="1"/>
</dbReference>
<dbReference type="NCBIfam" id="TIGR03083">
    <property type="entry name" value="maleylpyruvate isomerase family mycothiol-dependent enzyme"/>
    <property type="match status" value="1"/>
</dbReference>
<dbReference type="AlphaFoldDB" id="A0A6L3W9F1"/>
<evidence type="ECO:0000313" key="3">
    <source>
        <dbReference type="Proteomes" id="UP000483004"/>
    </source>
</evidence>
<dbReference type="GO" id="GO:0016853">
    <property type="term" value="F:isomerase activity"/>
    <property type="evidence" value="ECO:0007669"/>
    <property type="project" value="UniProtKB-KW"/>
</dbReference>
<dbReference type="RefSeq" id="WP_151538501.1">
    <property type="nucleotide sequence ID" value="NZ_WBMR01000006.1"/>
</dbReference>
<evidence type="ECO:0000259" key="1">
    <source>
        <dbReference type="Pfam" id="PF11716"/>
    </source>
</evidence>